<dbReference type="AlphaFoldDB" id="A0AAE4CYA3"/>
<dbReference type="Pfam" id="PF11716">
    <property type="entry name" value="MDMPI_N"/>
    <property type="match status" value="1"/>
</dbReference>
<protein>
    <submittedName>
        <fullName evidence="2">Uncharacterized protein (TIGR03083 family)</fullName>
    </submittedName>
</protein>
<accession>A0AAE4CYA3</accession>
<feature type="domain" description="Mycothiol-dependent maleylpyruvate isomerase metal-binding" evidence="1">
    <location>
        <begin position="12"/>
        <end position="123"/>
    </location>
</feature>
<comment type="caution">
    <text evidence="2">The sequence shown here is derived from an EMBL/GenBank/DDBJ whole genome shotgun (WGS) entry which is preliminary data.</text>
</comment>
<dbReference type="PANTHER" id="PTHR40758">
    <property type="entry name" value="CONSERVED PROTEIN"/>
    <property type="match status" value="1"/>
</dbReference>
<dbReference type="Proteomes" id="UP001183629">
    <property type="component" value="Unassembled WGS sequence"/>
</dbReference>
<dbReference type="RefSeq" id="WP_310420489.1">
    <property type="nucleotide sequence ID" value="NZ_JAVDYC010000001.1"/>
</dbReference>
<dbReference type="InterPro" id="IPR034660">
    <property type="entry name" value="DinB/YfiT-like"/>
</dbReference>
<dbReference type="GO" id="GO:0046872">
    <property type="term" value="F:metal ion binding"/>
    <property type="evidence" value="ECO:0007669"/>
    <property type="project" value="InterPro"/>
</dbReference>
<reference evidence="2 3" key="1">
    <citation type="submission" date="2023-07" db="EMBL/GenBank/DDBJ databases">
        <title>Sequencing the genomes of 1000 actinobacteria strains.</title>
        <authorList>
            <person name="Klenk H.-P."/>
        </authorList>
    </citation>
    <scope>NUCLEOTIDE SEQUENCE [LARGE SCALE GENOMIC DNA]</scope>
    <source>
        <strain evidence="2 3">DSM 44711</strain>
    </source>
</reference>
<dbReference type="EMBL" id="JAVDYC010000001">
    <property type="protein sequence ID" value="MDR7325619.1"/>
    <property type="molecule type" value="Genomic_DNA"/>
</dbReference>
<keyword evidence="3" id="KW-1185">Reference proteome</keyword>
<dbReference type="SUPFAM" id="SSF109854">
    <property type="entry name" value="DinB/YfiT-like putative metalloenzymes"/>
    <property type="match status" value="1"/>
</dbReference>
<sequence>MRIERFRECLGADAARLRVAITAAPTAPVPTCPGWTVTDLADHVTQVYRHKTEVIRTGAFPAELSRSPGAGVLDRFDAEFAALAAELTARDADETVPTWYPPDQTVGFWARRMAHETVIHRVDGELAAGLPRAPIPADLAVDGVDEVLVRFLEHGSRHWPDDFGDALAGLDGRTVRVATTAGGSWRVHLAPDGVTVATDPADITATGAGGAGITATGGAGITATDAGGADADATVSGDPVDVLLWLWRRGGADGLRTTGDPALIAVLHDLMSKPTL</sequence>
<organism evidence="2 3">
    <name type="scientific">Catenuloplanes niger</name>
    <dbReference type="NCBI Taxonomy" id="587534"/>
    <lineage>
        <taxon>Bacteria</taxon>
        <taxon>Bacillati</taxon>
        <taxon>Actinomycetota</taxon>
        <taxon>Actinomycetes</taxon>
        <taxon>Micromonosporales</taxon>
        <taxon>Micromonosporaceae</taxon>
        <taxon>Catenuloplanes</taxon>
    </lineage>
</organism>
<name>A0AAE4CYA3_9ACTN</name>
<evidence type="ECO:0000259" key="1">
    <source>
        <dbReference type="Pfam" id="PF11716"/>
    </source>
</evidence>
<evidence type="ECO:0000313" key="3">
    <source>
        <dbReference type="Proteomes" id="UP001183629"/>
    </source>
</evidence>
<dbReference type="GO" id="GO:0005886">
    <property type="term" value="C:plasma membrane"/>
    <property type="evidence" value="ECO:0007669"/>
    <property type="project" value="TreeGrafter"/>
</dbReference>
<evidence type="ECO:0000313" key="2">
    <source>
        <dbReference type="EMBL" id="MDR7325619.1"/>
    </source>
</evidence>
<proteinExistence type="predicted"/>
<dbReference type="InterPro" id="IPR017517">
    <property type="entry name" value="Maleyloyr_isom"/>
</dbReference>
<dbReference type="NCBIfam" id="TIGR03083">
    <property type="entry name" value="maleylpyruvate isomerase family mycothiol-dependent enzyme"/>
    <property type="match status" value="1"/>
</dbReference>
<dbReference type="PANTHER" id="PTHR40758:SF1">
    <property type="entry name" value="CONSERVED PROTEIN"/>
    <property type="match status" value="1"/>
</dbReference>
<gene>
    <name evidence="2" type="ORF">J2S44_005869</name>
</gene>
<dbReference type="InterPro" id="IPR024344">
    <property type="entry name" value="MDMPI_metal-binding"/>
</dbReference>